<evidence type="ECO:0000256" key="2">
    <source>
        <dbReference type="ARBA" id="ARBA00023043"/>
    </source>
</evidence>
<dbReference type="InterPro" id="IPR036770">
    <property type="entry name" value="Ankyrin_rpt-contain_sf"/>
</dbReference>
<proteinExistence type="predicted"/>
<feature type="repeat" description="ANK" evidence="3">
    <location>
        <begin position="292"/>
        <end position="324"/>
    </location>
</feature>
<dbReference type="PANTHER" id="PTHR24198:SF185">
    <property type="entry name" value="ANKYRIN-3"/>
    <property type="match status" value="1"/>
</dbReference>
<organism evidence="5 6">
    <name type="scientific">Apiospora rasikravindrae</name>
    <dbReference type="NCBI Taxonomy" id="990691"/>
    <lineage>
        <taxon>Eukaryota</taxon>
        <taxon>Fungi</taxon>
        <taxon>Dikarya</taxon>
        <taxon>Ascomycota</taxon>
        <taxon>Pezizomycotina</taxon>
        <taxon>Sordariomycetes</taxon>
        <taxon>Xylariomycetidae</taxon>
        <taxon>Amphisphaeriales</taxon>
        <taxon>Apiosporaceae</taxon>
        <taxon>Apiospora</taxon>
    </lineage>
</organism>
<dbReference type="EMBL" id="JAQQWK010000001">
    <property type="protein sequence ID" value="KAK8055632.1"/>
    <property type="molecule type" value="Genomic_DNA"/>
</dbReference>
<protein>
    <recommendedName>
        <fullName evidence="7">Ankyrin</fullName>
    </recommendedName>
</protein>
<keyword evidence="2 3" id="KW-0040">ANK repeat</keyword>
<evidence type="ECO:0000256" key="4">
    <source>
        <dbReference type="SAM" id="MobiDB-lite"/>
    </source>
</evidence>
<dbReference type="Gene3D" id="1.25.40.20">
    <property type="entry name" value="Ankyrin repeat-containing domain"/>
    <property type="match status" value="1"/>
</dbReference>
<dbReference type="PROSITE" id="PS50088">
    <property type="entry name" value="ANK_REPEAT"/>
    <property type="match status" value="1"/>
</dbReference>
<sequence length="415" mass="46860">MTRGIEDIVEADGGVLERLRPHFGVIARYLLHRVRTDGPDDSHPWIRTIRETSELLARHIETLGDSVPFDRIEANACLCLAVNAGDGVFKAVLRLKEQDPLNVKEHLQVGTRENCLAVAAWMENSKFIQSLLVKNAFTCGSETDPDPLSLFGRPSWAAAVNGNVDLFEFFLKRGAKPFEATFKWNRRLILGDSPLGAAAYMGHDSIVRLILGERHHPELEREVSKAINYAAYANQPRTLRTLLEHYKKTHSEAEVLGQLDFSLLLYSCKRGAPDTTRVLLEYGAHPNETDYKPRSCLQLAARSGDAMTVKALLDAGAHLEAPQYRQHRTRPEHDAYRRGVMAPRNRQSDALDVAEKRKYPEIVRLLQEKKREIEQSQEKGNSSLPWPVTLTEEKWRSRMTPGDDGVSRLVSGNWP</sequence>
<evidence type="ECO:0000313" key="6">
    <source>
        <dbReference type="Proteomes" id="UP001444661"/>
    </source>
</evidence>
<reference evidence="5 6" key="1">
    <citation type="submission" date="2023-01" db="EMBL/GenBank/DDBJ databases">
        <title>Analysis of 21 Apiospora genomes using comparative genomics revels a genus with tremendous synthesis potential of carbohydrate active enzymes and secondary metabolites.</title>
        <authorList>
            <person name="Sorensen T."/>
        </authorList>
    </citation>
    <scope>NUCLEOTIDE SEQUENCE [LARGE SCALE GENOMIC DNA]</scope>
    <source>
        <strain evidence="5 6">CBS 33761</strain>
    </source>
</reference>
<evidence type="ECO:0000256" key="3">
    <source>
        <dbReference type="PROSITE-ProRule" id="PRU00023"/>
    </source>
</evidence>
<dbReference type="PANTHER" id="PTHR24198">
    <property type="entry name" value="ANKYRIN REPEAT AND PROTEIN KINASE DOMAIN-CONTAINING PROTEIN"/>
    <property type="match status" value="1"/>
</dbReference>
<keyword evidence="1" id="KW-0677">Repeat</keyword>
<evidence type="ECO:0000256" key="1">
    <source>
        <dbReference type="ARBA" id="ARBA00022737"/>
    </source>
</evidence>
<dbReference type="Pfam" id="PF12796">
    <property type="entry name" value="Ank_2"/>
    <property type="match status" value="1"/>
</dbReference>
<evidence type="ECO:0000313" key="5">
    <source>
        <dbReference type="EMBL" id="KAK8055632.1"/>
    </source>
</evidence>
<name>A0ABR1U9S0_9PEZI</name>
<gene>
    <name evidence="5" type="ORF">PG993_000859</name>
</gene>
<dbReference type="InterPro" id="IPR002110">
    <property type="entry name" value="Ankyrin_rpt"/>
</dbReference>
<feature type="region of interest" description="Disordered" evidence="4">
    <location>
        <begin position="373"/>
        <end position="415"/>
    </location>
</feature>
<dbReference type="SMART" id="SM00248">
    <property type="entry name" value="ANK"/>
    <property type="match status" value="6"/>
</dbReference>
<dbReference type="Proteomes" id="UP001444661">
    <property type="component" value="Unassembled WGS sequence"/>
</dbReference>
<keyword evidence="6" id="KW-1185">Reference proteome</keyword>
<accession>A0ABR1U9S0</accession>
<evidence type="ECO:0008006" key="7">
    <source>
        <dbReference type="Google" id="ProtNLM"/>
    </source>
</evidence>
<comment type="caution">
    <text evidence="5">The sequence shown here is derived from an EMBL/GenBank/DDBJ whole genome shotgun (WGS) entry which is preliminary data.</text>
</comment>
<dbReference type="SUPFAM" id="SSF48403">
    <property type="entry name" value="Ankyrin repeat"/>
    <property type="match status" value="1"/>
</dbReference>